<dbReference type="EMBL" id="JARSBN010000006">
    <property type="protein sequence ID" value="MDG4716646.1"/>
    <property type="molecule type" value="Genomic_DNA"/>
</dbReference>
<dbReference type="Pfam" id="PF18962">
    <property type="entry name" value="Por_Secre_tail"/>
    <property type="match status" value="1"/>
</dbReference>
<proteinExistence type="predicted"/>
<reference evidence="4 5" key="1">
    <citation type="submission" date="2023-03" db="EMBL/GenBank/DDBJ databases">
        <title>Strain YYF002 represents a novel species in the genus Winogradskyella isolated from seawater.</title>
        <authorList>
            <person name="Fu Z.-Y."/>
        </authorList>
    </citation>
    <scope>NUCLEOTIDE SEQUENCE [LARGE SCALE GENOMIC DNA]</scope>
    <source>
        <strain evidence="4 5">YYF002</strain>
    </source>
</reference>
<evidence type="ECO:0000256" key="1">
    <source>
        <dbReference type="ARBA" id="ARBA00022729"/>
    </source>
</evidence>
<evidence type="ECO:0000259" key="3">
    <source>
        <dbReference type="Pfam" id="PF18962"/>
    </source>
</evidence>
<feature type="chain" id="PRO_5046196632" evidence="2">
    <location>
        <begin position="28"/>
        <end position="278"/>
    </location>
</feature>
<dbReference type="Proteomes" id="UP001529085">
    <property type="component" value="Unassembled WGS sequence"/>
</dbReference>
<organism evidence="4 5">
    <name type="scientific">Winogradskyella marincola</name>
    <dbReference type="NCBI Taxonomy" id="3037795"/>
    <lineage>
        <taxon>Bacteria</taxon>
        <taxon>Pseudomonadati</taxon>
        <taxon>Bacteroidota</taxon>
        <taxon>Flavobacteriia</taxon>
        <taxon>Flavobacteriales</taxon>
        <taxon>Flavobacteriaceae</taxon>
        <taxon>Winogradskyella</taxon>
    </lineage>
</organism>
<gene>
    <name evidence="4" type="ORF">P7122_12235</name>
</gene>
<keyword evidence="1 2" id="KW-0732">Signal</keyword>
<keyword evidence="5" id="KW-1185">Reference proteome</keyword>
<feature type="domain" description="Secretion system C-terminal sorting" evidence="3">
    <location>
        <begin position="210"/>
        <end position="277"/>
    </location>
</feature>
<accession>A0ABT6G3M2</accession>
<name>A0ABT6G3M2_9FLAO</name>
<dbReference type="NCBIfam" id="TIGR04183">
    <property type="entry name" value="Por_Secre_tail"/>
    <property type="match status" value="1"/>
</dbReference>
<sequence length="278" mass="31648">MNSPQPTLKFYCFFISLLFFQIGIAQSALDTEDTDTLPSDDLNVSAESYTDNRPKIRLQFTSLGIINRQILLTVDDNCTDGYDWGYDGYLNDVQLDDMSWLIEDELFVIQGIGQIDMEETSLPLSIQKSNIGDVVISIQSLENIPDNLNIILHDTELDTHYDLRTTNYEASLSAGTYDDRFVIGFQNPSTLSIDDNIDTQLDFYYEMNTNQLVVRNPKNLNVTGIEVYNISGQKVYIIDDVLNENHSKYDITSLTSGIYIIRMRTDDNVIVSKKIVIQ</sequence>
<comment type="caution">
    <text evidence="4">The sequence shown here is derived from an EMBL/GenBank/DDBJ whole genome shotgun (WGS) entry which is preliminary data.</text>
</comment>
<evidence type="ECO:0000313" key="5">
    <source>
        <dbReference type="Proteomes" id="UP001529085"/>
    </source>
</evidence>
<dbReference type="InterPro" id="IPR026444">
    <property type="entry name" value="Secre_tail"/>
</dbReference>
<feature type="signal peptide" evidence="2">
    <location>
        <begin position="1"/>
        <end position="27"/>
    </location>
</feature>
<dbReference type="RefSeq" id="WP_278006087.1">
    <property type="nucleotide sequence ID" value="NZ_JARSBN010000006.1"/>
</dbReference>
<evidence type="ECO:0000256" key="2">
    <source>
        <dbReference type="SAM" id="SignalP"/>
    </source>
</evidence>
<evidence type="ECO:0000313" key="4">
    <source>
        <dbReference type="EMBL" id="MDG4716646.1"/>
    </source>
</evidence>
<protein>
    <submittedName>
        <fullName evidence="4">T9SS type A sorting domain-containing protein</fullName>
    </submittedName>
</protein>